<feature type="non-terminal residue" evidence="2">
    <location>
        <position position="78"/>
    </location>
</feature>
<dbReference type="AlphaFoldDB" id="X0T5L7"/>
<accession>X0T5L7</accession>
<feature type="compositionally biased region" description="Basic and acidic residues" evidence="1">
    <location>
        <begin position="64"/>
        <end position="78"/>
    </location>
</feature>
<reference evidence="2" key="1">
    <citation type="journal article" date="2014" name="Front. Microbiol.">
        <title>High frequency of phylogenetically diverse reductive dehalogenase-homologous genes in deep subseafloor sedimentary metagenomes.</title>
        <authorList>
            <person name="Kawai M."/>
            <person name="Futagami T."/>
            <person name="Toyoda A."/>
            <person name="Takaki Y."/>
            <person name="Nishi S."/>
            <person name="Hori S."/>
            <person name="Arai W."/>
            <person name="Tsubouchi T."/>
            <person name="Morono Y."/>
            <person name="Uchiyama I."/>
            <person name="Ito T."/>
            <person name="Fujiyama A."/>
            <person name="Inagaki F."/>
            <person name="Takami H."/>
        </authorList>
    </citation>
    <scope>NUCLEOTIDE SEQUENCE</scope>
    <source>
        <strain evidence="2">Expedition CK06-06</strain>
    </source>
</reference>
<comment type="caution">
    <text evidence="2">The sequence shown here is derived from an EMBL/GenBank/DDBJ whole genome shotgun (WGS) entry which is preliminary data.</text>
</comment>
<feature type="region of interest" description="Disordered" evidence="1">
    <location>
        <begin position="48"/>
        <end position="78"/>
    </location>
</feature>
<proteinExistence type="predicted"/>
<dbReference type="EMBL" id="BARS01002196">
    <property type="protein sequence ID" value="GAF82631.1"/>
    <property type="molecule type" value="Genomic_DNA"/>
</dbReference>
<dbReference type="InterPro" id="IPR036280">
    <property type="entry name" value="Multihaem_cyt_sf"/>
</dbReference>
<dbReference type="SUPFAM" id="SSF48695">
    <property type="entry name" value="Multiheme cytochromes"/>
    <property type="match status" value="1"/>
</dbReference>
<sequence>MAAVLAIPAILEAEDQCVACHVELDDELAAPVEQFKTDVHSAAGLGCADCHGGDPTSDDPDESMDPKKGFHGKLDPLD</sequence>
<name>X0T5L7_9ZZZZ</name>
<evidence type="ECO:0000313" key="2">
    <source>
        <dbReference type="EMBL" id="GAF82631.1"/>
    </source>
</evidence>
<gene>
    <name evidence="2" type="ORF">S01H1_04125</name>
</gene>
<organism evidence="2">
    <name type="scientific">marine sediment metagenome</name>
    <dbReference type="NCBI Taxonomy" id="412755"/>
    <lineage>
        <taxon>unclassified sequences</taxon>
        <taxon>metagenomes</taxon>
        <taxon>ecological metagenomes</taxon>
    </lineage>
</organism>
<protein>
    <submittedName>
        <fullName evidence="2">Uncharacterized protein</fullName>
    </submittedName>
</protein>
<evidence type="ECO:0000256" key="1">
    <source>
        <dbReference type="SAM" id="MobiDB-lite"/>
    </source>
</evidence>